<dbReference type="EMBL" id="WNTK01000001">
    <property type="protein sequence ID" value="KAG9493053.1"/>
    <property type="molecule type" value="Genomic_DNA"/>
</dbReference>
<sequence>MSSSAVRCYDRRGLYQYELAYRCITFSEQYQFKVCPKLKIVWTGKPNPILLLSLRPHYWMSLIFNMAFKPVCPVLVSQNVCYQSLKPGYPQ</sequence>
<organism evidence="1 2">
    <name type="scientific">Eleutherodactylus coqui</name>
    <name type="common">Puerto Rican coqui</name>
    <dbReference type="NCBI Taxonomy" id="57060"/>
    <lineage>
        <taxon>Eukaryota</taxon>
        <taxon>Metazoa</taxon>
        <taxon>Chordata</taxon>
        <taxon>Craniata</taxon>
        <taxon>Vertebrata</taxon>
        <taxon>Euteleostomi</taxon>
        <taxon>Amphibia</taxon>
        <taxon>Batrachia</taxon>
        <taxon>Anura</taxon>
        <taxon>Neobatrachia</taxon>
        <taxon>Hyloidea</taxon>
        <taxon>Eleutherodactylidae</taxon>
        <taxon>Eleutherodactylinae</taxon>
        <taxon>Eleutherodactylus</taxon>
        <taxon>Eleutherodactylus</taxon>
    </lineage>
</organism>
<reference evidence="1" key="1">
    <citation type="thesis" date="2020" institute="ProQuest LLC" country="789 East Eisenhower Parkway, Ann Arbor, MI, USA">
        <title>Comparative Genomics and Chromosome Evolution.</title>
        <authorList>
            <person name="Mudd A.B."/>
        </authorList>
    </citation>
    <scope>NUCLEOTIDE SEQUENCE</scope>
    <source>
        <strain evidence="1">HN-11 Male</strain>
        <tissue evidence="1">Kidney and liver</tissue>
    </source>
</reference>
<protein>
    <submittedName>
        <fullName evidence="1">Uncharacterized protein</fullName>
    </submittedName>
</protein>
<comment type="caution">
    <text evidence="1">The sequence shown here is derived from an EMBL/GenBank/DDBJ whole genome shotgun (WGS) entry which is preliminary data.</text>
</comment>
<dbReference type="Proteomes" id="UP000770717">
    <property type="component" value="Unassembled WGS sequence"/>
</dbReference>
<evidence type="ECO:0000313" key="1">
    <source>
        <dbReference type="EMBL" id="KAG9493053.1"/>
    </source>
</evidence>
<evidence type="ECO:0000313" key="2">
    <source>
        <dbReference type="Proteomes" id="UP000770717"/>
    </source>
</evidence>
<gene>
    <name evidence="1" type="ORF">GDO78_001137</name>
</gene>
<proteinExistence type="predicted"/>
<keyword evidence="2" id="KW-1185">Reference proteome</keyword>
<dbReference type="AlphaFoldDB" id="A0A8J6KGI8"/>
<accession>A0A8J6KGI8</accession>
<name>A0A8J6KGI8_ELECQ</name>